<reference evidence="1" key="1">
    <citation type="submission" date="2018-05" db="EMBL/GenBank/DDBJ databases">
        <authorList>
            <person name="Lanie J.A."/>
            <person name="Ng W.-L."/>
            <person name="Kazmierczak K.M."/>
            <person name="Andrzejewski T.M."/>
            <person name="Davidsen T.M."/>
            <person name="Wayne K.J."/>
            <person name="Tettelin H."/>
            <person name="Glass J.I."/>
            <person name="Rusch D."/>
            <person name="Podicherti R."/>
            <person name="Tsui H.-C.T."/>
            <person name="Winkler M.E."/>
        </authorList>
    </citation>
    <scope>NUCLEOTIDE SEQUENCE</scope>
</reference>
<evidence type="ECO:0000313" key="1">
    <source>
        <dbReference type="EMBL" id="SUZ79628.1"/>
    </source>
</evidence>
<accession>A0A381QL88</accession>
<proteinExistence type="predicted"/>
<dbReference type="AlphaFoldDB" id="A0A381QL88"/>
<name>A0A381QL88_9ZZZZ</name>
<sequence>MKTKFVAVIGLFSASLAFSGGSSFAQSNNNYNKETPWGDPDLQGMWSYASLTPLQRSSRLGDKEFYTAEEAKEIYAATQREPVDRPGDVGSYNYQWFDRGEISADMRTSLIIDPPNGRLPLQEATIAKQRQEAAYRREHPADSWLDRSNWDRCITYHGVPPISSGYNNSYQIIQNENFVAIYVEMIHDVRIIPIDGRPKLDDSIMQWNGDSRGYWHGNTLVVETANFSSKTRHRFPSSHNTRSIERFTRVGEDMIDYSFTVEDPTIYTQPWTAVRPMPKLDGYIQYEYACHEGNYAMTYILRGARIEEQRAREANKTGEN</sequence>
<dbReference type="EMBL" id="UINC01001394">
    <property type="protein sequence ID" value="SUZ79628.1"/>
    <property type="molecule type" value="Genomic_DNA"/>
</dbReference>
<gene>
    <name evidence="1" type="ORF">METZ01_LOCUS32482</name>
</gene>
<protein>
    <submittedName>
        <fullName evidence="1">Uncharacterized protein</fullName>
    </submittedName>
</protein>
<organism evidence="1">
    <name type="scientific">marine metagenome</name>
    <dbReference type="NCBI Taxonomy" id="408172"/>
    <lineage>
        <taxon>unclassified sequences</taxon>
        <taxon>metagenomes</taxon>
        <taxon>ecological metagenomes</taxon>
    </lineage>
</organism>